<reference evidence="7" key="1">
    <citation type="submission" date="2017-01" db="EMBL/GenBank/DDBJ databases">
        <title>Comparative genomics of anhydrobiosis in the tardigrade Hypsibius dujardini.</title>
        <authorList>
            <person name="Yoshida Y."/>
            <person name="Koutsovoulos G."/>
            <person name="Laetsch D."/>
            <person name="Stevens L."/>
            <person name="Kumar S."/>
            <person name="Horikawa D."/>
            <person name="Ishino K."/>
            <person name="Komine S."/>
            <person name="Tomita M."/>
            <person name="Blaxter M."/>
            <person name="Arakawa K."/>
        </authorList>
    </citation>
    <scope>NUCLEOTIDE SEQUENCE [LARGE SCALE GENOMIC DNA]</scope>
    <source>
        <strain evidence="7">Z151</strain>
    </source>
</reference>
<proteinExistence type="inferred from homology"/>
<comment type="similarity">
    <text evidence="1 5">Belongs to the F-actin-capping protein alpha subunit family.</text>
</comment>
<dbReference type="InterPro" id="IPR002189">
    <property type="entry name" value="CapZ_alpha"/>
</dbReference>
<dbReference type="OrthoDB" id="340550at2759"/>
<evidence type="ECO:0000256" key="4">
    <source>
        <dbReference type="ARBA" id="ARBA00023203"/>
    </source>
</evidence>
<dbReference type="PANTHER" id="PTHR10653">
    <property type="entry name" value="F-ACTIN-CAPPING PROTEIN SUBUNIT ALPHA"/>
    <property type="match status" value="1"/>
</dbReference>
<evidence type="ECO:0000313" key="6">
    <source>
        <dbReference type="EMBL" id="OQV23927.1"/>
    </source>
</evidence>
<dbReference type="SUPFAM" id="SSF90096">
    <property type="entry name" value="Subunits of heterodimeric actin filament capping protein Capz"/>
    <property type="match status" value="1"/>
</dbReference>
<keyword evidence="3 5" id="KW-0117">Actin capping</keyword>
<name>A0A1W0X8T0_HYPEX</name>
<keyword evidence="4 5" id="KW-0009">Actin-binding</keyword>
<protein>
    <recommendedName>
        <fullName evidence="2 5">F-actin-capping protein subunit alpha</fullName>
    </recommendedName>
</protein>
<sequence length="290" mass="33104">MAEAITEDDKVSIVSRFLLHAPPGEFNEVFNDVRTLLSDDTLLKDRLSGSFAQYNKDQFTPVRVDGAELAVVISEHNDLGRHRFFDPRSKRSFHFDHLRKEAKDVQPQEFDSKAESWRSAFEAHFSNYVDNYYKHGVCSVFSKYDAGVITIVACIEDHQFQPKNFWNGRWRAQWSLSFSPGSQSKAELRGIVKVQVHYYEDGNVQLVSSKEISEDITVTSENETAKEVVAIVLEAENQYQTGVSENYSTMSETTFKALRRQLPLTRTKIDWGKITGYRIGNEIGGKGDLK</sequence>
<dbReference type="Gene3D" id="3.90.1150.210">
    <property type="entry name" value="F-actin capping protein, beta subunit"/>
    <property type="match status" value="1"/>
</dbReference>
<comment type="subunit">
    <text evidence="5">Heterodimer of an alpha and a beta subunit.</text>
</comment>
<dbReference type="PRINTS" id="PR00191">
    <property type="entry name" value="FACTINCAPA"/>
</dbReference>
<comment type="function">
    <text evidence="5">F-actin-capping proteins bind in a Ca(2+)-independent manner to the fast growing ends of actin filaments (barbed end) thereby blocking the exchange of subunits at these ends. Unlike other capping proteins (such as gelsolin and severin), these proteins do not sever actin filaments.</text>
</comment>
<dbReference type="Pfam" id="PF01267">
    <property type="entry name" value="F-actin_cap_A"/>
    <property type="match status" value="1"/>
</dbReference>
<evidence type="ECO:0000256" key="3">
    <source>
        <dbReference type="ARBA" id="ARBA00022467"/>
    </source>
</evidence>
<keyword evidence="7" id="KW-1185">Reference proteome</keyword>
<dbReference type="AlphaFoldDB" id="A0A1W0X8T0"/>
<dbReference type="InterPro" id="IPR017865">
    <property type="entry name" value="F-actin_cap_asu_CS"/>
</dbReference>
<dbReference type="GO" id="GO:0051016">
    <property type="term" value="P:barbed-end actin filament capping"/>
    <property type="evidence" value="ECO:0007669"/>
    <property type="project" value="UniProtKB-UniRule"/>
</dbReference>
<dbReference type="EMBL" id="MTYJ01000009">
    <property type="protein sequence ID" value="OQV23927.1"/>
    <property type="molecule type" value="Genomic_DNA"/>
</dbReference>
<evidence type="ECO:0000256" key="1">
    <source>
        <dbReference type="ARBA" id="ARBA00010479"/>
    </source>
</evidence>
<dbReference type="GO" id="GO:0030863">
    <property type="term" value="C:cortical cytoskeleton"/>
    <property type="evidence" value="ECO:0007669"/>
    <property type="project" value="TreeGrafter"/>
</dbReference>
<dbReference type="InterPro" id="IPR042276">
    <property type="entry name" value="CapZ_alpha/beta_2"/>
</dbReference>
<dbReference type="PANTHER" id="PTHR10653:SF0">
    <property type="entry name" value="F-ACTIN-CAPPING PROTEIN SUBUNIT ALPHA"/>
    <property type="match status" value="1"/>
</dbReference>
<dbReference type="Gene3D" id="3.30.1140.60">
    <property type="entry name" value="F-actin capping protein, alpha subunit"/>
    <property type="match status" value="1"/>
</dbReference>
<dbReference type="FunFam" id="3.90.1150.210:FF:000003">
    <property type="entry name" value="F-actin-capping protein subunit alpha"/>
    <property type="match status" value="1"/>
</dbReference>
<dbReference type="InterPro" id="IPR042489">
    <property type="entry name" value="CapZ_alpha_1"/>
</dbReference>
<dbReference type="Proteomes" id="UP000192578">
    <property type="component" value="Unassembled WGS sequence"/>
</dbReference>
<evidence type="ECO:0000256" key="5">
    <source>
        <dbReference type="RuleBase" id="RU365077"/>
    </source>
</evidence>
<comment type="caution">
    <text evidence="6">The sequence shown here is derived from an EMBL/GenBank/DDBJ whole genome shotgun (WGS) entry which is preliminary data.</text>
</comment>
<organism evidence="6 7">
    <name type="scientific">Hypsibius exemplaris</name>
    <name type="common">Freshwater tardigrade</name>
    <dbReference type="NCBI Taxonomy" id="2072580"/>
    <lineage>
        <taxon>Eukaryota</taxon>
        <taxon>Metazoa</taxon>
        <taxon>Ecdysozoa</taxon>
        <taxon>Tardigrada</taxon>
        <taxon>Eutardigrada</taxon>
        <taxon>Parachela</taxon>
        <taxon>Hypsibioidea</taxon>
        <taxon>Hypsibiidae</taxon>
        <taxon>Hypsibius</taxon>
    </lineage>
</organism>
<dbReference type="GO" id="GO:0051015">
    <property type="term" value="F:actin filament binding"/>
    <property type="evidence" value="ECO:0007669"/>
    <property type="project" value="TreeGrafter"/>
</dbReference>
<dbReference type="GO" id="GO:0030036">
    <property type="term" value="P:actin cytoskeleton organization"/>
    <property type="evidence" value="ECO:0007669"/>
    <property type="project" value="TreeGrafter"/>
</dbReference>
<evidence type="ECO:0000313" key="7">
    <source>
        <dbReference type="Proteomes" id="UP000192578"/>
    </source>
</evidence>
<evidence type="ECO:0000256" key="2">
    <source>
        <dbReference type="ARBA" id="ARBA00014038"/>
    </source>
</evidence>
<accession>A0A1W0X8T0</accession>
<dbReference type="PROSITE" id="PS00748">
    <property type="entry name" value="F_ACTIN_CAPPING_A_1"/>
    <property type="match status" value="1"/>
</dbReference>
<dbReference type="InterPro" id="IPR037282">
    <property type="entry name" value="CapZ_alpha/beta"/>
</dbReference>
<gene>
    <name evidence="6" type="ORF">BV898_02275</name>
</gene>
<dbReference type="GO" id="GO:0008290">
    <property type="term" value="C:F-actin capping protein complex"/>
    <property type="evidence" value="ECO:0007669"/>
    <property type="project" value="UniProtKB-UniRule"/>
</dbReference>